<dbReference type="EMBL" id="CP077093">
    <property type="protein sequence ID" value="QXI31504.1"/>
    <property type="molecule type" value="Genomic_DNA"/>
</dbReference>
<keyword evidence="2" id="KW-1185">Reference proteome</keyword>
<dbReference type="KEGG" id="pvw:HU752_015160"/>
<reference evidence="1 2" key="1">
    <citation type="journal article" date="2020" name="Microorganisms">
        <title>Reliable Identification of Environmental Pseudomonas Isolates Using the rpoD Gene.</title>
        <authorList>
            <consortium name="The Broad Institute Genome Sequencing Platform"/>
            <person name="Girard L."/>
            <person name="Lood C."/>
            <person name="Rokni-Zadeh H."/>
            <person name="van Noort V."/>
            <person name="Lavigne R."/>
            <person name="De Mot R."/>
        </authorList>
    </citation>
    <scope>NUCLEOTIDE SEQUENCE [LARGE SCALE GENOMIC DNA]</scope>
    <source>
        <strain evidence="1 2">RW8P3</strain>
    </source>
</reference>
<name>A0A9E6PRS9_9PSED</name>
<dbReference type="AlphaFoldDB" id="A0A9E6PRS9"/>
<dbReference type="Proteomes" id="UP000634530">
    <property type="component" value="Chromosome"/>
</dbReference>
<organism evidence="1 2">
    <name type="scientific">Pseudomonas vanderleydeniana</name>
    <dbReference type="NCBI Taxonomy" id="2745495"/>
    <lineage>
        <taxon>Bacteria</taxon>
        <taxon>Pseudomonadati</taxon>
        <taxon>Pseudomonadota</taxon>
        <taxon>Gammaproteobacteria</taxon>
        <taxon>Pseudomonadales</taxon>
        <taxon>Pseudomonadaceae</taxon>
        <taxon>Pseudomonas</taxon>
    </lineage>
</organism>
<reference evidence="1 2" key="2">
    <citation type="journal article" date="2021" name="Microorganisms">
        <title>The Ever-Expanding Pseudomonas Genus: Description of 43 New Species and Partition of the Pseudomonas putida Group.</title>
        <authorList>
            <person name="Girard L."/>
            <person name="Lood C."/>
            <person name="Hofte M."/>
            <person name="Vandamme P."/>
            <person name="Rokni-Zadeh H."/>
            <person name="van Noort V."/>
            <person name="Lavigne R."/>
            <person name="De Mot R."/>
        </authorList>
    </citation>
    <scope>NUCLEOTIDE SEQUENCE [LARGE SCALE GENOMIC DNA]</scope>
    <source>
        <strain evidence="1 2">RW8P3</strain>
    </source>
</reference>
<proteinExistence type="predicted"/>
<gene>
    <name evidence="1" type="ORF">HU752_015160</name>
</gene>
<protein>
    <submittedName>
        <fullName evidence="1">Uncharacterized protein</fullName>
    </submittedName>
</protein>
<sequence>MAILSSAITSGCSSMPPIPSMAGDDKFSESYVASHLFKGRTTLAEVSSLYGEPDSKSNYSDGSSSLIYRKRTVRDNLTSLYNLVGTIPGTDSATSALAQASNKTYDLDKANNSIKELSGNKGHDSNYLSVTFDKNGVVKSWSQ</sequence>
<evidence type="ECO:0000313" key="1">
    <source>
        <dbReference type="EMBL" id="QXI31504.1"/>
    </source>
</evidence>
<accession>A0A9E6PRS9</accession>
<evidence type="ECO:0000313" key="2">
    <source>
        <dbReference type="Proteomes" id="UP000634530"/>
    </source>
</evidence>